<feature type="domain" description="SCP" evidence="1">
    <location>
        <begin position="1"/>
        <end position="73"/>
    </location>
</feature>
<dbReference type="PRINTS" id="PR00837">
    <property type="entry name" value="V5TPXLIKE"/>
</dbReference>
<dbReference type="SMART" id="SM00198">
    <property type="entry name" value="SCP"/>
    <property type="match status" value="1"/>
</dbReference>
<dbReference type="InterPro" id="IPR018244">
    <property type="entry name" value="Allrgn_V5/Tpx1_CS"/>
</dbReference>
<keyword evidence="2" id="KW-1185">Reference proteome</keyword>
<evidence type="ECO:0000259" key="1">
    <source>
        <dbReference type="SMART" id="SM00198"/>
    </source>
</evidence>
<dbReference type="PROSITE" id="PS01009">
    <property type="entry name" value="CRISP_1"/>
    <property type="match status" value="1"/>
</dbReference>
<dbReference type="Proteomes" id="UP000694941">
    <property type="component" value="Unplaced"/>
</dbReference>
<protein>
    <submittedName>
        <fullName evidence="3">GLIPR1-like protein 1</fullName>
    </submittedName>
</protein>
<dbReference type="GeneID" id="106477724"/>
<evidence type="ECO:0000313" key="2">
    <source>
        <dbReference type="Proteomes" id="UP000694941"/>
    </source>
</evidence>
<dbReference type="InterPro" id="IPR002413">
    <property type="entry name" value="V5_allergen-like"/>
</dbReference>
<dbReference type="InterPro" id="IPR001283">
    <property type="entry name" value="CRISP-related"/>
</dbReference>
<gene>
    <name evidence="3" type="primary">LOC106477724</name>
</gene>
<name>A0ABM1C3W9_LIMPO</name>
<reference evidence="3" key="1">
    <citation type="submission" date="2025-08" db="UniProtKB">
        <authorList>
            <consortium name="RefSeq"/>
        </authorList>
    </citation>
    <scope>IDENTIFICATION</scope>
    <source>
        <tissue evidence="3">Muscle</tissue>
    </source>
</reference>
<accession>A0ABM1C3W9</accession>
<dbReference type="Gene3D" id="3.40.33.10">
    <property type="entry name" value="CAP"/>
    <property type="match status" value="1"/>
</dbReference>
<dbReference type="SUPFAM" id="SSF55797">
    <property type="entry name" value="PR-1-like"/>
    <property type="match status" value="1"/>
</dbReference>
<dbReference type="Pfam" id="PF00188">
    <property type="entry name" value="CAP"/>
    <property type="match status" value="1"/>
</dbReference>
<proteinExistence type="predicted"/>
<dbReference type="PRINTS" id="PR00838">
    <property type="entry name" value="V5ALLERGEN"/>
</dbReference>
<dbReference type="InterPro" id="IPR035940">
    <property type="entry name" value="CAP_sf"/>
</dbReference>
<dbReference type="RefSeq" id="XP_013793712.1">
    <property type="nucleotide sequence ID" value="XM_013938258.1"/>
</dbReference>
<evidence type="ECO:0000313" key="3">
    <source>
        <dbReference type="RefSeq" id="XP_013793712.1"/>
    </source>
</evidence>
<feature type="non-terminal residue" evidence="3">
    <location>
        <position position="112"/>
    </location>
</feature>
<organism evidence="2 3">
    <name type="scientific">Limulus polyphemus</name>
    <name type="common">Atlantic horseshoe crab</name>
    <dbReference type="NCBI Taxonomy" id="6850"/>
    <lineage>
        <taxon>Eukaryota</taxon>
        <taxon>Metazoa</taxon>
        <taxon>Ecdysozoa</taxon>
        <taxon>Arthropoda</taxon>
        <taxon>Chelicerata</taxon>
        <taxon>Merostomata</taxon>
        <taxon>Xiphosura</taxon>
        <taxon>Limulidae</taxon>
        <taxon>Limulus</taxon>
    </lineage>
</organism>
<dbReference type="PROSITE" id="PS01010">
    <property type="entry name" value="CRISP_2"/>
    <property type="match status" value="1"/>
</dbReference>
<sequence>MGWDKEGVRAVHLWYEEYNFYDIHKVECIPEKQCGHYTQMVWAQSRRLGCGIARCDSSYYVVCHYSPRGNLVETPPYKIGKPCSQCDIGSGGLCNETLCVTEATCKKEGLKC</sequence>
<dbReference type="PANTHER" id="PTHR10334">
    <property type="entry name" value="CYSTEINE-RICH SECRETORY PROTEIN-RELATED"/>
    <property type="match status" value="1"/>
</dbReference>
<dbReference type="InterPro" id="IPR014044">
    <property type="entry name" value="CAP_dom"/>
</dbReference>